<accession>A0A3N4I4W7</accession>
<dbReference type="EMBL" id="ML119688">
    <property type="protein sequence ID" value="RPA80446.1"/>
    <property type="molecule type" value="Genomic_DNA"/>
</dbReference>
<dbReference type="GO" id="GO:0070847">
    <property type="term" value="C:core mediator complex"/>
    <property type="evidence" value="ECO:0007669"/>
    <property type="project" value="TreeGrafter"/>
</dbReference>
<dbReference type="InterPro" id="IPR055122">
    <property type="entry name" value="Med14_N"/>
</dbReference>
<keyword evidence="13" id="KW-1185">Reference proteome</keyword>
<evidence type="ECO:0000256" key="1">
    <source>
        <dbReference type="ARBA" id="ARBA00004123"/>
    </source>
</evidence>
<dbReference type="Pfam" id="PF08638">
    <property type="entry name" value="Med14"/>
    <property type="match status" value="1"/>
</dbReference>
<evidence type="ECO:0000256" key="8">
    <source>
        <dbReference type="ARBA" id="ARBA00032007"/>
    </source>
</evidence>
<dbReference type="Pfam" id="PF26204">
    <property type="entry name" value="Med14_fung"/>
    <property type="match status" value="1"/>
</dbReference>
<dbReference type="Proteomes" id="UP000275078">
    <property type="component" value="Unassembled WGS sequence"/>
</dbReference>
<dbReference type="GO" id="GO:0006357">
    <property type="term" value="P:regulation of transcription by RNA polymerase II"/>
    <property type="evidence" value="ECO:0007669"/>
    <property type="project" value="InterPro"/>
</dbReference>
<evidence type="ECO:0000256" key="4">
    <source>
        <dbReference type="ARBA" id="ARBA00023015"/>
    </source>
</evidence>
<feature type="domain" description="Mediator complex subunit MED14 N-terminal" evidence="11">
    <location>
        <begin position="35"/>
        <end position="220"/>
    </location>
</feature>
<keyword evidence="5 9" id="KW-0010">Activator</keyword>
<keyword evidence="7 9" id="KW-0539">Nucleus</keyword>
<dbReference type="GO" id="GO:0003712">
    <property type="term" value="F:transcription coregulator activity"/>
    <property type="evidence" value="ECO:0007669"/>
    <property type="project" value="UniProtKB-UniRule"/>
</dbReference>
<evidence type="ECO:0000256" key="5">
    <source>
        <dbReference type="ARBA" id="ARBA00023159"/>
    </source>
</evidence>
<evidence type="ECO:0000256" key="7">
    <source>
        <dbReference type="ARBA" id="ARBA00023242"/>
    </source>
</evidence>
<feature type="compositionally biased region" description="Basic and acidic residues" evidence="10">
    <location>
        <begin position="7"/>
        <end position="20"/>
    </location>
</feature>
<evidence type="ECO:0000256" key="10">
    <source>
        <dbReference type="SAM" id="MobiDB-lite"/>
    </source>
</evidence>
<dbReference type="STRING" id="1160509.A0A3N4I4W7"/>
<dbReference type="GO" id="GO:0016592">
    <property type="term" value="C:mediator complex"/>
    <property type="evidence" value="ECO:0007669"/>
    <property type="project" value="UniProtKB-UniRule"/>
</dbReference>
<dbReference type="PANTHER" id="PTHR12809:SF2">
    <property type="entry name" value="MEDIATOR OF RNA POLYMERASE II TRANSCRIPTION SUBUNIT 14"/>
    <property type="match status" value="1"/>
</dbReference>
<comment type="subunit">
    <text evidence="9">Component of the Mediator complex.</text>
</comment>
<evidence type="ECO:0000259" key="11">
    <source>
        <dbReference type="Pfam" id="PF08638"/>
    </source>
</evidence>
<keyword evidence="4 9" id="KW-0805">Transcription regulation</keyword>
<reference evidence="12 13" key="1">
    <citation type="journal article" date="2018" name="Nat. Ecol. Evol.">
        <title>Pezizomycetes genomes reveal the molecular basis of ectomycorrhizal truffle lifestyle.</title>
        <authorList>
            <person name="Murat C."/>
            <person name="Payen T."/>
            <person name="Noel B."/>
            <person name="Kuo A."/>
            <person name="Morin E."/>
            <person name="Chen J."/>
            <person name="Kohler A."/>
            <person name="Krizsan K."/>
            <person name="Balestrini R."/>
            <person name="Da Silva C."/>
            <person name="Montanini B."/>
            <person name="Hainaut M."/>
            <person name="Levati E."/>
            <person name="Barry K.W."/>
            <person name="Belfiori B."/>
            <person name="Cichocki N."/>
            <person name="Clum A."/>
            <person name="Dockter R.B."/>
            <person name="Fauchery L."/>
            <person name="Guy J."/>
            <person name="Iotti M."/>
            <person name="Le Tacon F."/>
            <person name="Lindquist E.A."/>
            <person name="Lipzen A."/>
            <person name="Malagnac F."/>
            <person name="Mello A."/>
            <person name="Molinier V."/>
            <person name="Miyauchi S."/>
            <person name="Poulain J."/>
            <person name="Riccioni C."/>
            <person name="Rubini A."/>
            <person name="Sitrit Y."/>
            <person name="Splivallo R."/>
            <person name="Traeger S."/>
            <person name="Wang M."/>
            <person name="Zifcakova L."/>
            <person name="Wipf D."/>
            <person name="Zambonelli A."/>
            <person name="Paolocci F."/>
            <person name="Nowrousian M."/>
            <person name="Ottonello S."/>
            <person name="Baldrian P."/>
            <person name="Spatafora J.W."/>
            <person name="Henrissat B."/>
            <person name="Nagy L.G."/>
            <person name="Aury J.M."/>
            <person name="Wincker P."/>
            <person name="Grigoriev I.V."/>
            <person name="Bonfante P."/>
            <person name="Martin F.M."/>
        </authorList>
    </citation>
    <scope>NUCLEOTIDE SEQUENCE [LARGE SCALE GENOMIC DNA]</scope>
    <source>
        <strain evidence="12 13">RN42</strain>
    </source>
</reference>
<evidence type="ECO:0000256" key="2">
    <source>
        <dbReference type="ARBA" id="ARBA00007813"/>
    </source>
</evidence>
<evidence type="ECO:0000313" key="13">
    <source>
        <dbReference type="Proteomes" id="UP000275078"/>
    </source>
</evidence>
<feature type="region of interest" description="Disordered" evidence="10">
    <location>
        <begin position="1"/>
        <end position="20"/>
    </location>
</feature>
<name>A0A3N4I4W7_ASCIM</name>
<comment type="function">
    <text evidence="9">Component of the Mediator complex, a coactivator involved in the regulated transcription of nearly all RNA polymerase II-dependent genes. Mediator functions as a bridge to convey information from gene-specific regulatory proteins to the basal RNA polymerase II transcription machinery. Mediator is recruited to promoters by direct interactions with regulatory proteins and serves as a scaffold for the assembly of a functional preinitiation complex with RNA polymerase II and the general transcription factors.</text>
</comment>
<gene>
    <name evidence="12" type="ORF">BJ508DRAFT_210233</name>
</gene>
<comment type="similarity">
    <text evidence="2 9">Belongs to the Mediator complex subunit 14 family.</text>
</comment>
<proteinExistence type="inferred from homology"/>
<sequence>MNGTSEGKQKDRRPAKDDEAVVKAPPLPHITLGYHPLRLLVQRLKQDTFNRLGELIDEIQEGTEKDRKLKIINFMMERRQQWTKVLVLVMYAKKAQDLPGLIDLSSYFWHFKLTTDRFLSEMFRIRSDFVTAKVPNADLKTALEVLSKGSSSVPKTYGFLPPPPLSAAEILRTVRKINTLLAFRFSLHEIPPVHFRSYKIRSGKATFTVENEFEVDLSIGQEDHTSQLYLVDFRFLFTPTMDLEPLQRFRSAIINQGNTILLNKQLPGIYDFLHNLALTNKISVLAGQAGLLQEITGGRWAEAINCTMFKRTLRINYWIMSRADSKSWIDVGVLAPTEKLPSRLGVRWFRENKEVTDVEVPLDVANLSTERLLKSVIALHTRHILTNLHQSLSSLAIFPPHTLKLKIDELDSSNSVLSIQLTATRELSIAIEPITGKFVLKKPSTIISNAEASINSSSSISIYNLRDMIGNLRHRTLREEIVDRASKLDWECPPLRIIKPDDVKKWFGQDHKPRYIIYLRRKNWYKNWILAITMGDNGEQAWIVDLREVGGSHEIANVKIIALKTEKFGFSSLSHLEMVASATISNYVNCKELDDRNIQYTLKQSKGGESGIRRAHICIRTASIMRTDASWARDSLTLNYSNLTSNGEIRLVVQGGAKEPMTQLKMEDMSSSDSDIFFHPPSGSFGMNFVTKVGVGVIDQVIQRLQSIERLISFVSVIRQKNLSCQHVELGKIVFVYTTSPIRSATIQFSGEQLELIFPEGSPHVRVSTFLNDLLKKGGLTQVISQLKLTTSLLVALDEIEKKSPEGIVNITTRGLEWYRLYYPNTRNHIIDIRAFRRRSELVWFIKDGNIVRPQGQQDQPINPHDPAAYSPLRPFYVDDSTPGIEGLRSGSAVKAEMIGEALNRVHVILCPEYAQVLAAKSGG</sequence>
<dbReference type="InterPro" id="IPR013947">
    <property type="entry name" value="Mediator_Med14"/>
</dbReference>
<evidence type="ECO:0000256" key="6">
    <source>
        <dbReference type="ARBA" id="ARBA00023163"/>
    </source>
</evidence>
<evidence type="ECO:0000256" key="3">
    <source>
        <dbReference type="ARBA" id="ARBA00019619"/>
    </source>
</evidence>
<evidence type="ECO:0000313" key="12">
    <source>
        <dbReference type="EMBL" id="RPA80446.1"/>
    </source>
</evidence>
<organism evidence="12 13">
    <name type="scientific">Ascobolus immersus RN42</name>
    <dbReference type="NCBI Taxonomy" id="1160509"/>
    <lineage>
        <taxon>Eukaryota</taxon>
        <taxon>Fungi</taxon>
        <taxon>Dikarya</taxon>
        <taxon>Ascomycota</taxon>
        <taxon>Pezizomycotina</taxon>
        <taxon>Pezizomycetes</taxon>
        <taxon>Pezizales</taxon>
        <taxon>Ascobolaceae</taxon>
        <taxon>Ascobolus</taxon>
    </lineage>
</organism>
<dbReference type="OrthoDB" id="205099at2759"/>
<dbReference type="PANTHER" id="PTHR12809">
    <property type="entry name" value="MEDIATOR COMPLEX SUBUNIT"/>
    <property type="match status" value="1"/>
</dbReference>
<dbReference type="AlphaFoldDB" id="A0A3N4I4W7"/>
<keyword evidence="6 9" id="KW-0804">Transcription</keyword>
<evidence type="ECO:0000256" key="9">
    <source>
        <dbReference type="RuleBase" id="RU365082"/>
    </source>
</evidence>
<comment type="subcellular location">
    <subcellularLocation>
        <location evidence="1 9">Nucleus</location>
    </subcellularLocation>
</comment>
<protein>
    <recommendedName>
        <fullName evidence="3 9">Mediator of RNA polymerase II transcription subunit 14</fullName>
    </recommendedName>
    <alternativeName>
        <fullName evidence="8 9">Mediator complex subunit 14</fullName>
    </alternativeName>
</protein>